<feature type="region of interest" description="Disordered" evidence="1">
    <location>
        <begin position="336"/>
        <end position="374"/>
    </location>
</feature>
<keyword evidence="2" id="KW-1133">Transmembrane helix</keyword>
<gene>
    <name evidence="4" type="ORF">BDP27DRAFT_1415973</name>
</gene>
<feature type="transmembrane region" description="Helical" evidence="2">
    <location>
        <begin position="150"/>
        <end position="170"/>
    </location>
</feature>
<dbReference type="PANTHER" id="PTHR40465">
    <property type="entry name" value="CHROMOSOME 1, WHOLE GENOME SHOTGUN SEQUENCE"/>
    <property type="match status" value="1"/>
</dbReference>
<feature type="transmembrane region" description="Helical" evidence="2">
    <location>
        <begin position="109"/>
        <end position="130"/>
    </location>
</feature>
<dbReference type="PANTHER" id="PTHR40465:SF1">
    <property type="entry name" value="DUF6534 DOMAIN-CONTAINING PROTEIN"/>
    <property type="match status" value="1"/>
</dbReference>
<keyword evidence="2" id="KW-0812">Transmembrane</keyword>
<dbReference type="AlphaFoldDB" id="A0A9P5Q4P7"/>
<reference evidence="4" key="1">
    <citation type="submission" date="2020-11" db="EMBL/GenBank/DDBJ databases">
        <authorList>
            <consortium name="DOE Joint Genome Institute"/>
            <person name="Ahrendt S."/>
            <person name="Riley R."/>
            <person name="Andreopoulos W."/>
            <person name="Labutti K."/>
            <person name="Pangilinan J."/>
            <person name="Ruiz-Duenas F.J."/>
            <person name="Barrasa J.M."/>
            <person name="Sanchez-Garcia M."/>
            <person name="Camarero S."/>
            <person name="Miyauchi S."/>
            <person name="Serrano A."/>
            <person name="Linde D."/>
            <person name="Babiker R."/>
            <person name="Drula E."/>
            <person name="Ayuso-Fernandez I."/>
            <person name="Pacheco R."/>
            <person name="Padilla G."/>
            <person name="Ferreira P."/>
            <person name="Barriuso J."/>
            <person name="Kellner H."/>
            <person name="Castanera R."/>
            <person name="Alfaro M."/>
            <person name="Ramirez L."/>
            <person name="Pisabarro A.G."/>
            <person name="Kuo A."/>
            <person name="Tritt A."/>
            <person name="Lipzen A."/>
            <person name="He G."/>
            <person name="Yan M."/>
            <person name="Ng V."/>
            <person name="Cullen D."/>
            <person name="Martin F."/>
            <person name="Rosso M.-N."/>
            <person name="Henrissat B."/>
            <person name="Hibbett D."/>
            <person name="Martinez A.T."/>
            <person name="Grigoriev I.V."/>
        </authorList>
    </citation>
    <scope>NUCLEOTIDE SEQUENCE</scope>
    <source>
        <strain evidence="4">AH 40177</strain>
    </source>
</reference>
<sequence>MTPGATPYVDKEDLDRMSDFHDRKPCSKKVKGAFFVFSIFWAFPYLFIARLTLPPIKMSASLAVNHTLDDTLGAALLGIVGATFLFGVTTLQVYLYYQHYHRDSRLHKIAVAVLWILDMFHLVLIIHAVYHYAVKGFGDTSNLAHVVWSIKLQAVINVIIVLFVQSLYAYRVWILGGYHHGVMGYVVATVVVFGFGIGTVLAYKIYTVQMFHELQSISWAIDSSLATSTAIDFIISSAMCFYLHKSRVAESRLNLRISTIMQYSLSSGLFTSACSLSTLFTYTLMPNNLIFMGLQFLSTKFYVGSFLAMLNARQRRPATTDQQSSKHGIEFRVQTLTSTDSPEPDTRWQHQPSPTSSTPPLSPSDDPETESTYVSFDQSSKKSWDVDVESHYVEPPPVAMVYSLNTPRRAVGSHGLHIEFCLTCDSYLGTL</sequence>
<evidence type="ECO:0000256" key="1">
    <source>
        <dbReference type="SAM" id="MobiDB-lite"/>
    </source>
</evidence>
<dbReference type="EMBL" id="JADNRY010000012">
    <property type="protein sequence ID" value="KAF9074557.1"/>
    <property type="molecule type" value="Genomic_DNA"/>
</dbReference>
<feature type="transmembrane region" description="Helical" evidence="2">
    <location>
        <begin position="182"/>
        <end position="203"/>
    </location>
</feature>
<feature type="transmembrane region" description="Helical" evidence="2">
    <location>
        <begin position="33"/>
        <end position="53"/>
    </location>
</feature>
<evidence type="ECO:0000313" key="5">
    <source>
        <dbReference type="Proteomes" id="UP000772434"/>
    </source>
</evidence>
<dbReference type="Proteomes" id="UP000772434">
    <property type="component" value="Unassembled WGS sequence"/>
</dbReference>
<keyword evidence="5" id="KW-1185">Reference proteome</keyword>
<feature type="domain" description="DUF6534" evidence="3">
    <location>
        <begin position="228"/>
        <end position="315"/>
    </location>
</feature>
<dbReference type="Pfam" id="PF20152">
    <property type="entry name" value="DUF6534"/>
    <property type="match status" value="1"/>
</dbReference>
<dbReference type="InterPro" id="IPR045339">
    <property type="entry name" value="DUF6534"/>
</dbReference>
<evidence type="ECO:0000256" key="2">
    <source>
        <dbReference type="SAM" id="Phobius"/>
    </source>
</evidence>
<proteinExistence type="predicted"/>
<keyword evidence="2" id="KW-0472">Membrane</keyword>
<name>A0A9P5Q4P7_9AGAR</name>
<comment type="caution">
    <text evidence="4">The sequence shown here is derived from an EMBL/GenBank/DDBJ whole genome shotgun (WGS) entry which is preliminary data.</text>
</comment>
<organism evidence="4 5">
    <name type="scientific">Rhodocollybia butyracea</name>
    <dbReference type="NCBI Taxonomy" id="206335"/>
    <lineage>
        <taxon>Eukaryota</taxon>
        <taxon>Fungi</taxon>
        <taxon>Dikarya</taxon>
        <taxon>Basidiomycota</taxon>
        <taxon>Agaricomycotina</taxon>
        <taxon>Agaricomycetes</taxon>
        <taxon>Agaricomycetidae</taxon>
        <taxon>Agaricales</taxon>
        <taxon>Marasmiineae</taxon>
        <taxon>Omphalotaceae</taxon>
        <taxon>Rhodocollybia</taxon>
    </lineage>
</organism>
<dbReference type="OrthoDB" id="2798516at2759"/>
<evidence type="ECO:0000259" key="3">
    <source>
        <dbReference type="Pfam" id="PF20152"/>
    </source>
</evidence>
<accession>A0A9P5Q4P7</accession>
<feature type="transmembrane region" description="Helical" evidence="2">
    <location>
        <begin position="289"/>
        <end position="310"/>
    </location>
</feature>
<feature type="transmembrane region" description="Helical" evidence="2">
    <location>
        <begin position="223"/>
        <end position="243"/>
    </location>
</feature>
<protein>
    <recommendedName>
        <fullName evidence="3">DUF6534 domain-containing protein</fullName>
    </recommendedName>
</protein>
<feature type="transmembrane region" description="Helical" evidence="2">
    <location>
        <begin position="263"/>
        <end position="283"/>
    </location>
</feature>
<evidence type="ECO:0000313" key="4">
    <source>
        <dbReference type="EMBL" id="KAF9074557.1"/>
    </source>
</evidence>
<feature type="transmembrane region" description="Helical" evidence="2">
    <location>
        <begin position="73"/>
        <end position="97"/>
    </location>
</feature>